<name>A0ABX3T8I0_9MYCO</name>
<dbReference type="InterPro" id="IPR010902">
    <property type="entry name" value="NUMOD4"/>
</dbReference>
<dbReference type="EMBL" id="MVIC01000006">
    <property type="protein sequence ID" value="ORB16819.1"/>
    <property type="molecule type" value="Genomic_DNA"/>
</dbReference>
<accession>A0ABX3T8I0</accession>
<evidence type="ECO:0000259" key="1">
    <source>
        <dbReference type="Pfam" id="PF07463"/>
    </source>
</evidence>
<proteinExistence type="predicted"/>
<dbReference type="Gene3D" id="3.90.75.20">
    <property type="match status" value="1"/>
</dbReference>
<comment type="caution">
    <text evidence="2">The sequence shown here is derived from an EMBL/GenBank/DDBJ whole genome shotgun (WGS) entry which is preliminary data.</text>
</comment>
<feature type="domain" description="NUMOD4" evidence="1">
    <location>
        <begin position="5"/>
        <end position="62"/>
    </location>
</feature>
<organism evidence="2 3">
    <name type="scientific">Mycobacterium noviomagense</name>
    <dbReference type="NCBI Taxonomy" id="459858"/>
    <lineage>
        <taxon>Bacteria</taxon>
        <taxon>Bacillati</taxon>
        <taxon>Actinomycetota</taxon>
        <taxon>Actinomycetes</taxon>
        <taxon>Mycobacteriales</taxon>
        <taxon>Mycobacteriaceae</taxon>
        <taxon>Mycobacterium</taxon>
    </lineage>
</organism>
<keyword evidence="3" id="KW-1185">Reference proteome</keyword>
<evidence type="ECO:0000313" key="3">
    <source>
        <dbReference type="Proteomes" id="UP000192374"/>
    </source>
</evidence>
<reference evidence="2 3" key="1">
    <citation type="submission" date="2017-02" db="EMBL/GenBank/DDBJ databases">
        <title>The new phylogeny of genus Mycobacterium.</title>
        <authorList>
            <person name="Tortoli E."/>
            <person name="Trovato A."/>
            <person name="Cirillo D.M."/>
        </authorList>
    </citation>
    <scope>NUCLEOTIDE SEQUENCE [LARGE SCALE GENOMIC DNA]</scope>
    <source>
        <strain evidence="2 3">DSM 45145</strain>
    </source>
</reference>
<protein>
    <recommendedName>
        <fullName evidence="1">NUMOD4 domain-containing protein</fullName>
    </recommendedName>
</protein>
<dbReference type="Pfam" id="PF07463">
    <property type="entry name" value="NUMOD4"/>
    <property type="match status" value="1"/>
</dbReference>
<gene>
    <name evidence="2" type="ORF">BST37_05890</name>
</gene>
<dbReference type="Proteomes" id="UP000192374">
    <property type="component" value="Unassembled WGS sequence"/>
</dbReference>
<sequence>MTADERWRPIPDWPGYEISDRGRVRGIERVVVRSDGAKYPVPPRILKTAAHRPSGLPVVKLSRPPRGTGRWCFVHLLMADAFGPGGLR</sequence>
<evidence type="ECO:0000313" key="2">
    <source>
        <dbReference type="EMBL" id="ORB16819.1"/>
    </source>
</evidence>
<dbReference type="RefSeq" id="WP_083086629.1">
    <property type="nucleotide sequence ID" value="NZ_AP022583.1"/>
</dbReference>